<dbReference type="InterPro" id="IPR001640">
    <property type="entry name" value="Lgt"/>
</dbReference>
<keyword evidence="9" id="KW-0449">Lipoprotein</keyword>
<evidence type="ECO:0000256" key="4">
    <source>
        <dbReference type="ARBA" id="ARBA00022692"/>
    </source>
</evidence>
<dbReference type="UniPathway" id="UPA00664"/>
<keyword evidence="3 7" id="KW-0808">Transferase</keyword>
<dbReference type="AlphaFoldDB" id="A0A512D5U1"/>
<evidence type="ECO:0000313" key="9">
    <source>
        <dbReference type="EMBL" id="GEO31844.1"/>
    </source>
</evidence>
<dbReference type="GO" id="GO:0005886">
    <property type="term" value="C:plasma membrane"/>
    <property type="evidence" value="ECO:0007669"/>
    <property type="project" value="UniProtKB-SubCell"/>
</dbReference>
<dbReference type="EMBL" id="BJYX01000028">
    <property type="protein sequence ID" value="GEO31844.1"/>
    <property type="molecule type" value="Genomic_DNA"/>
</dbReference>
<feature type="transmembrane region" description="Helical" evidence="7">
    <location>
        <begin position="104"/>
        <end position="126"/>
    </location>
</feature>
<dbReference type="PANTHER" id="PTHR30589:SF0">
    <property type="entry name" value="PHOSPHATIDYLGLYCEROL--PROLIPOPROTEIN DIACYLGLYCERYL TRANSFERASE"/>
    <property type="match status" value="1"/>
</dbReference>
<feature type="transmembrane region" description="Helical" evidence="7">
    <location>
        <begin position="32"/>
        <end position="52"/>
    </location>
</feature>
<evidence type="ECO:0000256" key="3">
    <source>
        <dbReference type="ARBA" id="ARBA00022679"/>
    </source>
</evidence>
<dbReference type="HAMAP" id="MF_01147">
    <property type="entry name" value="Lgt"/>
    <property type="match status" value="1"/>
</dbReference>
<dbReference type="EC" id="2.5.1.145" evidence="7"/>
<dbReference type="RefSeq" id="WP_147068223.1">
    <property type="nucleotide sequence ID" value="NZ_BAAARO010000015.1"/>
</dbReference>
<feature type="binding site" evidence="7">
    <location>
        <position position="154"/>
    </location>
    <ligand>
        <name>a 1,2-diacyl-sn-glycero-3-phospho-(1'-sn-glycerol)</name>
        <dbReference type="ChEBI" id="CHEBI:64716"/>
    </ligand>
</feature>
<evidence type="ECO:0000256" key="6">
    <source>
        <dbReference type="ARBA" id="ARBA00023136"/>
    </source>
</evidence>
<dbReference type="NCBIfam" id="TIGR00544">
    <property type="entry name" value="lgt"/>
    <property type="match status" value="1"/>
</dbReference>
<protein>
    <recommendedName>
        <fullName evidence="7">Phosphatidylglycerol--prolipoprotein diacylglyceryl transferase</fullName>
        <ecNumber evidence="7">2.5.1.145</ecNumber>
    </recommendedName>
</protein>
<comment type="catalytic activity">
    <reaction evidence="7">
        <text>L-cysteinyl-[prolipoprotein] + a 1,2-diacyl-sn-glycero-3-phospho-(1'-sn-glycerol) = an S-1,2-diacyl-sn-glyceryl-L-cysteinyl-[prolipoprotein] + sn-glycerol 1-phosphate + H(+)</text>
        <dbReference type="Rhea" id="RHEA:56712"/>
        <dbReference type="Rhea" id="RHEA-COMP:14679"/>
        <dbReference type="Rhea" id="RHEA-COMP:14680"/>
        <dbReference type="ChEBI" id="CHEBI:15378"/>
        <dbReference type="ChEBI" id="CHEBI:29950"/>
        <dbReference type="ChEBI" id="CHEBI:57685"/>
        <dbReference type="ChEBI" id="CHEBI:64716"/>
        <dbReference type="ChEBI" id="CHEBI:140658"/>
        <dbReference type="EC" id="2.5.1.145"/>
    </reaction>
</comment>
<comment type="caution">
    <text evidence="9">The sequence shown here is derived from an EMBL/GenBank/DDBJ whole genome shotgun (WGS) entry which is preliminary data.</text>
</comment>
<keyword evidence="5 7" id="KW-1133">Transmembrane helix</keyword>
<dbReference type="PROSITE" id="PS01311">
    <property type="entry name" value="LGT"/>
    <property type="match status" value="1"/>
</dbReference>
<keyword evidence="10" id="KW-1185">Reference proteome</keyword>
<accession>A0A512D5U1</accession>
<organism evidence="9 10">
    <name type="scientific">Terrabacter aerolatus</name>
    <dbReference type="NCBI Taxonomy" id="422442"/>
    <lineage>
        <taxon>Bacteria</taxon>
        <taxon>Bacillati</taxon>
        <taxon>Actinomycetota</taxon>
        <taxon>Actinomycetes</taxon>
        <taxon>Micrococcales</taxon>
        <taxon>Intrasporangiaceae</taxon>
        <taxon>Terrabacter</taxon>
    </lineage>
</organism>
<proteinExistence type="inferred from homology"/>
<keyword evidence="6 7" id="KW-0472">Membrane</keyword>
<feature type="transmembrane region" description="Helical" evidence="7">
    <location>
        <begin position="259"/>
        <end position="279"/>
    </location>
</feature>
<dbReference type="GO" id="GO:0042158">
    <property type="term" value="P:lipoprotein biosynthetic process"/>
    <property type="evidence" value="ECO:0007669"/>
    <property type="project" value="UniProtKB-UniRule"/>
</dbReference>
<dbReference type="GO" id="GO:0008961">
    <property type="term" value="F:phosphatidylglycerol-prolipoprotein diacylglyceryl transferase activity"/>
    <property type="evidence" value="ECO:0007669"/>
    <property type="project" value="UniProtKB-UniRule"/>
</dbReference>
<evidence type="ECO:0000256" key="1">
    <source>
        <dbReference type="ARBA" id="ARBA00007150"/>
    </source>
</evidence>
<evidence type="ECO:0000256" key="5">
    <source>
        <dbReference type="ARBA" id="ARBA00022989"/>
    </source>
</evidence>
<sequence length="359" mass="38228">MSLLAGVPAVLGAALPAEIPSPSVGVWHLGPLPIRGYAMCILAGIVVAVWLTQKRLEARGHRKGVAIDISAWAVPFGIVGGRLYHLITTPQPYFGENGHPWKAFAIYEGGLGIWGAVALGAVGAWIGCRKNGVAFRDFVDAAAPGLAIAQAMGRFGNWFNNEIYGAPTDLPWRLRIYEWDTSAGRAVVDAQGNPIIKGYFQPTFLYEAIWCLLLAAFLIWLGRRRPLKAGQVFAAYVMGYPVGRIVIENMRSDSANLILGQRVNTWVSILVFVLGIVLWRRFARLEQPTAPAPADARADAPAEGADGLNGSLGPDGVEPSPDGDVGEVTAPEDPSAEAPSDRPNAASGSATEADRPTPS</sequence>
<name>A0A512D5U1_9MICO</name>
<comment type="similarity">
    <text evidence="1 7">Belongs to the Lgt family.</text>
</comment>
<feature type="transmembrane region" description="Helical" evidence="7">
    <location>
        <begin position="64"/>
        <end position="84"/>
    </location>
</feature>
<evidence type="ECO:0000313" key="10">
    <source>
        <dbReference type="Proteomes" id="UP000321534"/>
    </source>
</evidence>
<evidence type="ECO:0000256" key="2">
    <source>
        <dbReference type="ARBA" id="ARBA00022475"/>
    </source>
</evidence>
<comment type="pathway">
    <text evidence="7">Protein modification; lipoprotein biosynthesis (diacylglyceryl transfer).</text>
</comment>
<evidence type="ECO:0000256" key="8">
    <source>
        <dbReference type="SAM" id="MobiDB-lite"/>
    </source>
</evidence>
<dbReference type="OrthoDB" id="871140at2"/>
<feature type="region of interest" description="Disordered" evidence="8">
    <location>
        <begin position="290"/>
        <end position="359"/>
    </location>
</feature>
<dbReference type="Pfam" id="PF01790">
    <property type="entry name" value="LGT"/>
    <property type="match status" value="1"/>
</dbReference>
<keyword evidence="2 7" id="KW-1003">Cell membrane</keyword>
<reference evidence="9 10" key="1">
    <citation type="submission" date="2019-07" db="EMBL/GenBank/DDBJ databases">
        <title>Whole genome shotgun sequence of Terrabacter aerolatus NBRC 106305.</title>
        <authorList>
            <person name="Hosoyama A."/>
            <person name="Uohara A."/>
            <person name="Ohji S."/>
            <person name="Ichikawa N."/>
        </authorList>
    </citation>
    <scope>NUCLEOTIDE SEQUENCE [LARGE SCALE GENOMIC DNA]</scope>
    <source>
        <strain evidence="9 10">NBRC 106305</strain>
    </source>
</reference>
<dbReference type="PANTHER" id="PTHR30589">
    <property type="entry name" value="PROLIPOPROTEIN DIACYLGLYCERYL TRANSFERASE"/>
    <property type="match status" value="1"/>
</dbReference>
<gene>
    <name evidence="7 9" type="primary">lgt</name>
    <name evidence="9" type="ORF">TAE01_36540</name>
</gene>
<keyword evidence="4 7" id="KW-0812">Transmembrane</keyword>
<feature type="transmembrane region" description="Helical" evidence="7">
    <location>
        <begin position="204"/>
        <end position="223"/>
    </location>
</feature>
<comment type="subcellular location">
    <subcellularLocation>
        <location evidence="7">Cell membrane</location>
        <topology evidence="7">Multi-pass membrane protein</topology>
    </subcellularLocation>
</comment>
<evidence type="ECO:0000256" key="7">
    <source>
        <dbReference type="HAMAP-Rule" id="MF_01147"/>
    </source>
</evidence>
<comment type="function">
    <text evidence="7">Catalyzes the transfer of the diacylglyceryl group from phosphatidylglycerol to the sulfhydryl group of the N-terminal cysteine of a prolipoprotein, the first step in the formation of mature lipoproteins.</text>
</comment>
<feature type="compositionally biased region" description="Low complexity" evidence="8">
    <location>
        <begin position="292"/>
        <end position="306"/>
    </location>
</feature>
<dbReference type="Proteomes" id="UP000321534">
    <property type="component" value="Unassembled WGS sequence"/>
</dbReference>